<evidence type="ECO:0008006" key="6">
    <source>
        <dbReference type="Google" id="ProtNLM"/>
    </source>
</evidence>
<proteinExistence type="inferred from homology"/>
<dbReference type="PANTHER" id="PTHR30061:SF50">
    <property type="entry name" value="MALTOSE_MALTODEXTRIN-BINDING PERIPLASMIC PROTEIN"/>
    <property type="match status" value="1"/>
</dbReference>
<keyword evidence="3" id="KW-0732">Signal</keyword>
<dbReference type="RefSeq" id="WP_120195711.1">
    <property type="nucleotide sequence ID" value="NZ_MCIA01000006.1"/>
</dbReference>
<dbReference type="SUPFAM" id="SSF53850">
    <property type="entry name" value="Periplasmic binding protein-like II"/>
    <property type="match status" value="1"/>
</dbReference>
<evidence type="ECO:0000256" key="3">
    <source>
        <dbReference type="ARBA" id="ARBA00022729"/>
    </source>
</evidence>
<dbReference type="Proteomes" id="UP000284277">
    <property type="component" value="Unassembled WGS sequence"/>
</dbReference>
<evidence type="ECO:0000313" key="5">
    <source>
        <dbReference type="Proteomes" id="UP000284277"/>
    </source>
</evidence>
<name>A0A419T872_9FIRM</name>
<protein>
    <recommendedName>
        <fullName evidence="6">ABC transporter substrate-binding protein</fullName>
    </recommendedName>
</protein>
<dbReference type="Gene3D" id="3.40.190.10">
    <property type="entry name" value="Periplasmic binding protein-like II"/>
    <property type="match status" value="1"/>
</dbReference>
<evidence type="ECO:0000313" key="4">
    <source>
        <dbReference type="EMBL" id="RKD33655.1"/>
    </source>
</evidence>
<dbReference type="PANTHER" id="PTHR30061">
    <property type="entry name" value="MALTOSE-BINDING PERIPLASMIC PROTEIN"/>
    <property type="match status" value="1"/>
</dbReference>
<dbReference type="OrthoDB" id="2525137at2"/>
<dbReference type="GO" id="GO:0055052">
    <property type="term" value="C:ATP-binding cassette (ABC) transporter complex, substrate-binding subunit-containing"/>
    <property type="evidence" value="ECO:0007669"/>
    <property type="project" value="TreeGrafter"/>
</dbReference>
<gene>
    <name evidence="4" type="ORF">BET01_14080</name>
</gene>
<comment type="caution">
    <text evidence="4">The sequence shown here is derived from an EMBL/GenBank/DDBJ whole genome shotgun (WGS) entry which is preliminary data.</text>
</comment>
<evidence type="ECO:0000256" key="2">
    <source>
        <dbReference type="ARBA" id="ARBA00022448"/>
    </source>
</evidence>
<dbReference type="InterPro" id="IPR006059">
    <property type="entry name" value="SBP"/>
</dbReference>
<dbReference type="EMBL" id="MCIA01000006">
    <property type="protein sequence ID" value="RKD33655.1"/>
    <property type="molecule type" value="Genomic_DNA"/>
</dbReference>
<keyword evidence="2" id="KW-0813">Transport</keyword>
<organism evidence="4 5">
    <name type="scientific">Lacrimispora algidixylanolytica</name>
    <dbReference type="NCBI Taxonomy" id="94868"/>
    <lineage>
        <taxon>Bacteria</taxon>
        <taxon>Bacillati</taxon>
        <taxon>Bacillota</taxon>
        <taxon>Clostridia</taxon>
        <taxon>Lachnospirales</taxon>
        <taxon>Lachnospiraceae</taxon>
        <taxon>Lacrimispora</taxon>
    </lineage>
</organism>
<dbReference type="GO" id="GO:0042956">
    <property type="term" value="P:maltodextrin transmembrane transport"/>
    <property type="evidence" value="ECO:0007669"/>
    <property type="project" value="TreeGrafter"/>
</dbReference>
<sequence length="372" mass="41778">MVQEELRVLAVEDPAVIWYEDKELGILNGCQQNVVFDIVPWADYYSKMMEVFAGRAEYDIVMVAGHLWLRDFAKQGYLSEIEFEEEDILPVITREMKYQNKPYLSPSFCDGHMIVYRKSLLYQVLGRELGPIITPLEYLEVARALKIASGKSKVAMKAHKSEIFTDALPFLRMYGGDVYGEDGRSICDSENVIAGLESYLELKKLSLAGTEDFGNKEIASVIREKRAAMAVTWSGQLGEVMKKGCVEPEDLGFSTFTTAWNVTWSFAVSSGCKQKRAANAFLRYLRSSSVDGLIGRKSGAPLRVSSYQKGTADCSWYPVQMHMMNVARPLPSINKCGDKNRILYENINEAFAGIITARQALEAARREIDSIS</sequence>
<comment type="similarity">
    <text evidence="1">Belongs to the bacterial solute-binding protein 1 family.</text>
</comment>
<dbReference type="GO" id="GO:0015768">
    <property type="term" value="P:maltose transport"/>
    <property type="evidence" value="ECO:0007669"/>
    <property type="project" value="TreeGrafter"/>
</dbReference>
<evidence type="ECO:0000256" key="1">
    <source>
        <dbReference type="ARBA" id="ARBA00008520"/>
    </source>
</evidence>
<accession>A0A419T872</accession>
<dbReference type="GO" id="GO:1901982">
    <property type="term" value="F:maltose binding"/>
    <property type="evidence" value="ECO:0007669"/>
    <property type="project" value="TreeGrafter"/>
</dbReference>
<keyword evidence="5" id="KW-1185">Reference proteome</keyword>
<reference evidence="4 5" key="1">
    <citation type="submission" date="2016-08" db="EMBL/GenBank/DDBJ databases">
        <title>A new outlook on sporulation: Clostridium algidixylanolyticum.</title>
        <authorList>
            <person name="Poppleton D.I."/>
            <person name="Gribaldo S."/>
        </authorList>
    </citation>
    <scope>NUCLEOTIDE SEQUENCE [LARGE SCALE GENOMIC DNA]</scope>
    <source>
        <strain evidence="4 5">SPL73</strain>
    </source>
</reference>
<dbReference type="Pfam" id="PF01547">
    <property type="entry name" value="SBP_bac_1"/>
    <property type="match status" value="1"/>
</dbReference>
<dbReference type="AlphaFoldDB" id="A0A419T872"/>